<sequence>MLLPLALLSACNRGGDAPANNVDTLDAELLRGNAGDPAVTAALQDQIMVDPSLTGQSGNGAVRPADKPYSAAAPAADVASGSGAQAESLQSAPKPGACPSCKGGREALTLGELAAVQKAGNRQCAAKVAYSAAWANRLPAAFALHPDARLSEAAGTDADGCRMRVVSFTIAQPVDRMVDWYYTRARKGGYSAEHQAEGGQHVLGGTRGNAAYAVFLSPEGRGTSVDLIVDGG</sequence>
<feature type="region of interest" description="Disordered" evidence="1">
    <location>
        <begin position="54"/>
        <end position="76"/>
    </location>
</feature>
<evidence type="ECO:0000256" key="1">
    <source>
        <dbReference type="SAM" id="MobiDB-lite"/>
    </source>
</evidence>
<accession>A0ABR5YFM2</accession>
<evidence type="ECO:0000313" key="2">
    <source>
        <dbReference type="EMBL" id="KZE18316.1"/>
    </source>
</evidence>
<proteinExistence type="predicted"/>
<reference evidence="3" key="1">
    <citation type="submission" date="2016-01" db="EMBL/GenBank/DDBJ databases">
        <title>Draft genome of Chromobacterium sp. F49.</title>
        <authorList>
            <person name="Hong K.W."/>
        </authorList>
    </citation>
    <scope>NUCLEOTIDE SEQUENCE [LARGE SCALE GENOMIC DNA]</scope>
    <source>
        <strain evidence="3">CN3</strain>
    </source>
</reference>
<evidence type="ECO:0008006" key="4">
    <source>
        <dbReference type="Google" id="ProtNLM"/>
    </source>
</evidence>
<evidence type="ECO:0000313" key="3">
    <source>
        <dbReference type="Proteomes" id="UP000076609"/>
    </source>
</evidence>
<organism evidence="2 3">
    <name type="scientific">Sphingomonas hankookensis</name>
    <dbReference type="NCBI Taxonomy" id="563996"/>
    <lineage>
        <taxon>Bacteria</taxon>
        <taxon>Pseudomonadati</taxon>
        <taxon>Pseudomonadota</taxon>
        <taxon>Alphaproteobacteria</taxon>
        <taxon>Sphingomonadales</taxon>
        <taxon>Sphingomonadaceae</taxon>
        <taxon>Sphingomonas</taxon>
    </lineage>
</organism>
<dbReference type="EMBL" id="LQQO01000002">
    <property type="protein sequence ID" value="KZE18316.1"/>
    <property type="molecule type" value="Genomic_DNA"/>
</dbReference>
<protein>
    <recommendedName>
        <fullName evidence="4">Lipoprotein</fullName>
    </recommendedName>
</protein>
<comment type="caution">
    <text evidence="2">The sequence shown here is derived from an EMBL/GenBank/DDBJ whole genome shotgun (WGS) entry which is preliminary data.</text>
</comment>
<gene>
    <name evidence="2" type="ORF">AVT10_08995</name>
</gene>
<feature type="compositionally biased region" description="Low complexity" evidence="1">
    <location>
        <begin position="67"/>
        <end position="76"/>
    </location>
</feature>
<keyword evidence="3" id="KW-1185">Reference proteome</keyword>
<dbReference type="Proteomes" id="UP000076609">
    <property type="component" value="Unassembled WGS sequence"/>
</dbReference>
<name>A0ABR5YFM2_9SPHN</name>